<accession>Q95RZ7</accession>
<feature type="region of interest" description="Disordered" evidence="1">
    <location>
        <begin position="1"/>
        <end position="29"/>
    </location>
</feature>
<proteinExistence type="evidence at transcript level"/>
<sequence>MPVVVTSDGLPGGSSGEVGSWPNDSPSSHTQLNVGQLLSSAVCKRVTRLSRLLSANRGYLPVTSQSTVCPHPTPLQLPAKKNWSLSQQAILVIPIY</sequence>
<evidence type="ECO:0000313" key="2">
    <source>
        <dbReference type="EMBL" id="AAL28572.1"/>
    </source>
</evidence>
<evidence type="ECO:0000256" key="1">
    <source>
        <dbReference type="SAM" id="MobiDB-lite"/>
    </source>
</evidence>
<organism evidence="2">
    <name type="scientific">Drosophila melanogaster</name>
    <name type="common">Fruit fly</name>
    <dbReference type="NCBI Taxonomy" id="7227"/>
    <lineage>
        <taxon>Eukaryota</taxon>
        <taxon>Metazoa</taxon>
        <taxon>Ecdysozoa</taxon>
        <taxon>Arthropoda</taxon>
        <taxon>Hexapoda</taxon>
        <taxon>Insecta</taxon>
        <taxon>Pterygota</taxon>
        <taxon>Neoptera</taxon>
        <taxon>Endopterygota</taxon>
        <taxon>Diptera</taxon>
        <taxon>Brachycera</taxon>
        <taxon>Muscomorpha</taxon>
        <taxon>Ephydroidea</taxon>
        <taxon>Drosophilidae</taxon>
        <taxon>Drosophila</taxon>
        <taxon>Sophophora</taxon>
    </lineage>
</organism>
<dbReference type="EMBL" id="AY061024">
    <property type="protein sequence ID" value="AAL28572.1"/>
    <property type="molecule type" value="mRNA"/>
</dbReference>
<dbReference type="AlphaFoldDB" id="Q95RZ7"/>
<protein>
    <submittedName>
        <fullName evidence="2">HL04994p</fullName>
    </submittedName>
</protein>
<reference evidence="2" key="1">
    <citation type="submission" date="2001-10" db="EMBL/GenBank/DDBJ databases">
        <authorList>
            <person name="Stapleton M."/>
            <person name="Brokstein P."/>
            <person name="Hong L."/>
            <person name="Agbayani A."/>
            <person name="Carlson J."/>
            <person name="Champe M."/>
            <person name="Chavez C."/>
            <person name="Dorsett V."/>
            <person name="Farfan D."/>
            <person name="Frise E."/>
            <person name="George R."/>
            <person name="Gonzalez M."/>
            <person name="Guarin H."/>
            <person name="Li P."/>
            <person name="Liao G."/>
            <person name="Miranda A."/>
            <person name="Mungall C.J."/>
            <person name="Nunoo J."/>
            <person name="Pacleb J."/>
            <person name="Paragas V."/>
            <person name="Park S."/>
            <person name="Phouanenavong S."/>
            <person name="Wan K."/>
            <person name="Yu C."/>
            <person name="Lewis S.E."/>
            <person name="Rubin G.M."/>
            <person name="Celniker S."/>
        </authorList>
    </citation>
    <scope>NUCLEOTIDE SEQUENCE</scope>
    <source>
        <strain evidence="2">Berkeley</strain>
    </source>
</reference>
<name>Q95RZ7_DROME</name>